<dbReference type="InterPro" id="IPR025923">
    <property type="entry name" value="YodL-like_dom"/>
</dbReference>
<dbReference type="eggNOG" id="COG4227">
    <property type="taxonomic scope" value="Bacteria"/>
</dbReference>
<feature type="compositionally biased region" description="Basic and acidic residues" evidence="4">
    <location>
        <begin position="963"/>
        <end position="980"/>
    </location>
</feature>
<dbReference type="OrthoDB" id="9803716at2"/>
<gene>
    <name evidence="6" type="ORF">BACCAP_02719</name>
</gene>
<keyword evidence="2" id="KW-0863">Zinc-finger</keyword>
<dbReference type="Pfam" id="PF14191">
    <property type="entry name" value="YodL"/>
    <property type="match status" value="1"/>
</dbReference>
<reference evidence="6 7" key="1">
    <citation type="submission" date="2007-04" db="EMBL/GenBank/DDBJ databases">
        <authorList>
            <person name="Fulton L."/>
            <person name="Clifton S."/>
            <person name="Fulton B."/>
            <person name="Xu J."/>
            <person name="Minx P."/>
            <person name="Pepin K.H."/>
            <person name="Johnson M."/>
            <person name="Thiruvilangam P."/>
            <person name="Bhonagiri V."/>
            <person name="Nash W.E."/>
            <person name="Mardis E.R."/>
            <person name="Wilson R.K."/>
        </authorList>
    </citation>
    <scope>NUCLEOTIDE SEQUENCE [LARGE SCALE GENOMIC DNA]</scope>
    <source>
        <strain evidence="6 7">ATCC 29799</strain>
    </source>
</reference>
<name>A6NWX4_9FIRM</name>
<dbReference type="Pfam" id="PF01807">
    <property type="entry name" value="Zn_ribbon_DnaG"/>
    <property type="match status" value="1"/>
</dbReference>
<evidence type="ECO:0000313" key="7">
    <source>
        <dbReference type="Proteomes" id="UP000003639"/>
    </source>
</evidence>
<dbReference type="RefSeq" id="WP_006573248.1">
    <property type="nucleotide sequence ID" value="NZ_AAXG02000017.1"/>
</dbReference>
<evidence type="ECO:0000256" key="2">
    <source>
        <dbReference type="ARBA" id="ARBA00022771"/>
    </source>
</evidence>
<evidence type="ECO:0000256" key="4">
    <source>
        <dbReference type="SAM" id="MobiDB-lite"/>
    </source>
</evidence>
<dbReference type="InterPro" id="IPR002694">
    <property type="entry name" value="Znf_CHC2"/>
</dbReference>
<feature type="domain" description="Zinc finger CHC2-type" evidence="5">
    <location>
        <begin position="31"/>
        <end position="82"/>
    </location>
</feature>
<dbReference type="Pfam" id="PF14195">
    <property type="entry name" value="DUF4316"/>
    <property type="match status" value="1"/>
</dbReference>
<sequence length="980" mass="111670">MAESVFEAAKQSVTVREAAQMYGIEVNRSGMACCPFHDDKNPSMKLNEEYFYCFGCGATGDVIDFTARLYNLSPKEAAEKLAQDFGLAYDSQAPPRRRYVRQKSEAQKFKEDRDHTFRVLADYFHLLRKWETDYTPKTPEENPHPRFMEAIQRKDYVGYLLDFFLEDGPEEQKLWIAEHQSEIANLERRVKIMADKPTNRERLQEITAGIEQGIKELFESEKYMRYLSVMSKFHRYSVNNTMLIYMQRPDATLVAGFNKWKNQFERHVKKGEHGITIIAPTPYKKKIEEMKRDPDTQAPILDADGKAVMEEKEIEIPMFRPVKVFDVSQTDGKPLPELASSLSGTVPHYEAFLEAVRRSAPVPIEFEPMAANMDGYFSSEQQRIALREGMSEVQTISAAVHETAHSKLHDPKKYEAEPAWKIVMVSEGGVKHDYRLDFTTEAEAEQAAAEDGWRYVDENQFEWRLEVEEDLTAVKQAAKNRNTEEVEAESISYAVCQYFGIQTGENSFGYIASWSKDKELKELRASLETINKTSCELISAIERHYKEICKERGIDLTAAPEPEQAPQQAAEEVSQPSAEYREALLVLDDTTYLHIQPCDTGWDYTLYDVATMKQLDGGQLDGPDLGRSTAVSHICKDLGMGGKSIKYAPLSMIETLQEAAYQQTAEVVAAQLPDAQEQALDEYPMPDPVLTQDDLEKCGCLDSDLLPLSKERAYELMERDLTVYIIQEGENPVMAFDTADLDAHDGIFALPREEWEESPEFDKLVTDRMAHQEEREQAFLSHKGDCFAIYQVKHTDELRDIRYEGLEWLQSIGQTVQRDNYELVYTAPLLPSDLKGDTTEQLFYRFNNEHPADYGHPSMSVSDIVAIKRDGKVSCHYCDSFGFEQVPGFLPDNPLKNAEMAVEDDYGMIDGIINNGPKEPTVAQLEQQARSGQPISLMDLAAAAHREDREKKKSVMEQLKSQPKAEHKKTAPKKSAEREI</sequence>
<dbReference type="GO" id="GO:0003697">
    <property type="term" value="F:single-stranded DNA binding"/>
    <property type="evidence" value="ECO:0007669"/>
    <property type="project" value="InterPro"/>
</dbReference>
<dbReference type="Proteomes" id="UP000003639">
    <property type="component" value="Unassembled WGS sequence"/>
</dbReference>
<dbReference type="PANTHER" id="PTHR30313">
    <property type="entry name" value="DNA PRIMASE"/>
    <property type="match status" value="1"/>
</dbReference>
<dbReference type="Pfam" id="PF18830">
    <property type="entry name" value="LPD16"/>
    <property type="match status" value="1"/>
</dbReference>
<dbReference type="SMART" id="SM00400">
    <property type="entry name" value="ZnF_CHCC"/>
    <property type="match status" value="1"/>
</dbReference>
<dbReference type="PANTHER" id="PTHR30313:SF2">
    <property type="entry name" value="DNA PRIMASE"/>
    <property type="match status" value="1"/>
</dbReference>
<keyword evidence="3" id="KW-0862">Zinc</keyword>
<keyword evidence="1" id="KW-0479">Metal-binding</keyword>
<dbReference type="STRING" id="411467.BACCAP_02719"/>
<keyword evidence="7" id="KW-1185">Reference proteome</keyword>
<evidence type="ECO:0000256" key="3">
    <source>
        <dbReference type="ARBA" id="ARBA00022833"/>
    </source>
</evidence>
<dbReference type="GO" id="GO:0008270">
    <property type="term" value="F:zinc ion binding"/>
    <property type="evidence" value="ECO:0007669"/>
    <property type="project" value="UniProtKB-KW"/>
</dbReference>
<comment type="caution">
    <text evidence="6">The sequence shown here is derived from an EMBL/GenBank/DDBJ whole genome shotgun (WGS) entry which is preliminary data.</text>
</comment>
<evidence type="ECO:0000259" key="5">
    <source>
        <dbReference type="SMART" id="SM00400"/>
    </source>
</evidence>
<reference evidence="6 7" key="2">
    <citation type="submission" date="2007-06" db="EMBL/GenBank/DDBJ databases">
        <title>Draft genome sequence of Pseudoflavonifractor capillosus ATCC 29799.</title>
        <authorList>
            <person name="Sudarsanam P."/>
            <person name="Ley R."/>
            <person name="Guruge J."/>
            <person name="Turnbaugh P.J."/>
            <person name="Mahowald M."/>
            <person name="Liep D."/>
            <person name="Gordon J."/>
        </authorList>
    </citation>
    <scope>NUCLEOTIDE SEQUENCE [LARGE SCALE GENOMIC DNA]</scope>
    <source>
        <strain evidence="6 7">ATCC 29799</strain>
    </source>
</reference>
<dbReference type="Pfam" id="PF08401">
    <property type="entry name" value="ArdcN"/>
    <property type="match status" value="1"/>
</dbReference>
<organism evidence="6 7">
    <name type="scientific">Pseudoflavonifractor capillosus ATCC 29799</name>
    <dbReference type="NCBI Taxonomy" id="411467"/>
    <lineage>
        <taxon>Bacteria</taxon>
        <taxon>Bacillati</taxon>
        <taxon>Bacillota</taxon>
        <taxon>Clostridia</taxon>
        <taxon>Eubacteriales</taxon>
        <taxon>Oscillospiraceae</taxon>
        <taxon>Pseudoflavonifractor</taxon>
    </lineage>
</organism>
<dbReference type="InterPro" id="IPR013610">
    <property type="entry name" value="ArdC_N"/>
</dbReference>
<feature type="region of interest" description="Disordered" evidence="4">
    <location>
        <begin position="944"/>
        <end position="980"/>
    </location>
</feature>
<accession>A6NWX4</accession>
<dbReference type="EMBL" id="AAXG02000017">
    <property type="protein sequence ID" value="EDM99466.1"/>
    <property type="molecule type" value="Genomic_DNA"/>
</dbReference>
<dbReference type="InterPro" id="IPR050219">
    <property type="entry name" value="DnaG_primase"/>
</dbReference>
<dbReference type="SUPFAM" id="SSF57783">
    <property type="entry name" value="Zinc beta-ribbon"/>
    <property type="match status" value="1"/>
</dbReference>
<dbReference type="InterPro" id="IPR025465">
    <property type="entry name" value="DUF4316"/>
</dbReference>
<dbReference type="InterPro" id="IPR040568">
    <property type="entry name" value="LPD16"/>
</dbReference>
<feature type="compositionally biased region" description="Basic and acidic residues" evidence="4">
    <location>
        <begin position="944"/>
        <end position="955"/>
    </location>
</feature>
<evidence type="ECO:0000313" key="6">
    <source>
        <dbReference type="EMBL" id="EDM99466.1"/>
    </source>
</evidence>
<dbReference type="GO" id="GO:0006269">
    <property type="term" value="P:DNA replication, synthesis of primer"/>
    <property type="evidence" value="ECO:0007669"/>
    <property type="project" value="TreeGrafter"/>
</dbReference>
<proteinExistence type="predicted"/>
<dbReference type="GO" id="GO:0005737">
    <property type="term" value="C:cytoplasm"/>
    <property type="evidence" value="ECO:0007669"/>
    <property type="project" value="TreeGrafter"/>
</dbReference>
<dbReference type="GO" id="GO:0003899">
    <property type="term" value="F:DNA-directed RNA polymerase activity"/>
    <property type="evidence" value="ECO:0007669"/>
    <property type="project" value="InterPro"/>
</dbReference>
<dbReference type="InterPro" id="IPR036977">
    <property type="entry name" value="DNA_primase_Znf_CHC2"/>
</dbReference>
<dbReference type="AlphaFoldDB" id="A6NWX4"/>
<dbReference type="Gene3D" id="3.90.580.10">
    <property type="entry name" value="Zinc finger, CHC2-type domain"/>
    <property type="match status" value="1"/>
</dbReference>
<evidence type="ECO:0000256" key="1">
    <source>
        <dbReference type="ARBA" id="ARBA00022723"/>
    </source>
</evidence>
<protein>
    <submittedName>
        <fullName evidence="6">Putative DNA primase</fullName>
    </submittedName>
</protein>
<dbReference type="eggNOG" id="COG0358">
    <property type="taxonomic scope" value="Bacteria"/>
</dbReference>